<name>A0A4R6WVS4_9PROT</name>
<dbReference type="InterPro" id="IPR043129">
    <property type="entry name" value="ATPase_NBD"/>
</dbReference>
<keyword evidence="8" id="KW-1185">Reference proteome</keyword>
<dbReference type="OrthoDB" id="9805576at2"/>
<dbReference type="RefSeq" id="WP_133612178.1">
    <property type="nucleotide sequence ID" value="NZ_SNYW01000006.1"/>
</dbReference>
<keyword evidence="3 4" id="KW-0418">Kinase</keyword>
<dbReference type="InterPro" id="IPR018484">
    <property type="entry name" value="FGGY_N"/>
</dbReference>
<evidence type="ECO:0000313" key="7">
    <source>
        <dbReference type="EMBL" id="TDQ84124.1"/>
    </source>
</evidence>
<dbReference type="InterPro" id="IPR018485">
    <property type="entry name" value="FGGY_C"/>
</dbReference>
<dbReference type="Proteomes" id="UP000295783">
    <property type="component" value="Unassembled WGS sequence"/>
</dbReference>
<feature type="domain" description="Carbohydrate kinase FGGY N-terminal" evidence="5">
    <location>
        <begin position="3"/>
        <end position="246"/>
    </location>
</feature>
<dbReference type="Gene3D" id="3.30.420.40">
    <property type="match status" value="2"/>
</dbReference>
<evidence type="ECO:0000259" key="6">
    <source>
        <dbReference type="Pfam" id="PF02782"/>
    </source>
</evidence>
<dbReference type="PANTHER" id="PTHR43095:SF5">
    <property type="entry name" value="XYLULOSE KINASE"/>
    <property type="match status" value="1"/>
</dbReference>
<dbReference type="PROSITE" id="PS00445">
    <property type="entry name" value="FGGY_KINASES_2"/>
    <property type="match status" value="1"/>
</dbReference>
<dbReference type="InterPro" id="IPR000577">
    <property type="entry name" value="Carb_kinase_FGGY"/>
</dbReference>
<evidence type="ECO:0000256" key="2">
    <source>
        <dbReference type="ARBA" id="ARBA00022679"/>
    </source>
</evidence>
<comment type="similarity">
    <text evidence="1 4">Belongs to the FGGY kinase family.</text>
</comment>
<dbReference type="PANTHER" id="PTHR43095">
    <property type="entry name" value="SUGAR KINASE"/>
    <property type="match status" value="1"/>
</dbReference>
<dbReference type="InterPro" id="IPR050406">
    <property type="entry name" value="FGGY_Carb_Kinase"/>
</dbReference>
<proteinExistence type="inferred from homology"/>
<dbReference type="GO" id="GO:0005975">
    <property type="term" value="P:carbohydrate metabolic process"/>
    <property type="evidence" value="ECO:0007669"/>
    <property type="project" value="InterPro"/>
</dbReference>
<dbReference type="CDD" id="cd07804">
    <property type="entry name" value="ASKHA_NBD_FGGY_RrXK-like"/>
    <property type="match status" value="1"/>
</dbReference>
<dbReference type="Pfam" id="PF00370">
    <property type="entry name" value="FGGY_N"/>
    <property type="match status" value="1"/>
</dbReference>
<dbReference type="InterPro" id="IPR018483">
    <property type="entry name" value="Carb_kinase_FGGY_CS"/>
</dbReference>
<dbReference type="EMBL" id="SNYW01000006">
    <property type="protein sequence ID" value="TDQ84124.1"/>
    <property type="molecule type" value="Genomic_DNA"/>
</dbReference>
<evidence type="ECO:0000256" key="3">
    <source>
        <dbReference type="ARBA" id="ARBA00022777"/>
    </source>
</evidence>
<reference evidence="7 8" key="1">
    <citation type="submission" date="2019-03" db="EMBL/GenBank/DDBJ databases">
        <title>Genomic Encyclopedia of Type Strains, Phase III (KMG-III): the genomes of soil and plant-associated and newly described type strains.</title>
        <authorList>
            <person name="Whitman W."/>
        </authorList>
    </citation>
    <scope>NUCLEOTIDE SEQUENCE [LARGE SCALE GENOMIC DNA]</scope>
    <source>
        <strain evidence="7 8">CGMCC 1.7660</strain>
    </source>
</reference>
<dbReference type="GO" id="GO:0016773">
    <property type="term" value="F:phosphotransferase activity, alcohol group as acceptor"/>
    <property type="evidence" value="ECO:0007669"/>
    <property type="project" value="InterPro"/>
</dbReference>
<accession>A0A4R6WVS4</accession>
<evidence type="ECO:0000256" key="4">
    <source>
        <dbReference type="RuleBase" id="RU003733"/>
    </source>
</evidence>
<comment type="caution">
    <text evidence="7">The sequence shown here is derived from an EMBL/GenBank/DDBJ whole genome shotgun (WGS) entry which is preliminary data.</text>
</comment>
<gene>
    <name evidence="7" type="ORF">A8950_0672</name>
</gene>
<dbReference type="AlphaFoldDB" id="A0A4R6WVS4"/>
<dbReference type="PIRSF" id="PIRSF000538">
    <property type="entry name" value="GlpK"/>
    <property type="match status" value="1"/>
</dbReference>
<dbReference type="SUPFAM" id="SSF53067">
    <property type="entry name" value="Actin-like ATPase domain"/>
    <property type="match status" value="2"/>
</dbReference>
<sequence length="505" mass="54202">MAYFLGLDIGTTSTIGIVIDDAGHSLGVESRPVTLYSDHANWSEEEPDEWWGNCGDICRALLAKTGIGPGDIAAVGVTGMLPAVILLDEMGRHIRRSIQQNDARATAQLERFRAGMSQAHFLARAGTGYSQQLVGPKLMWLREHEPDNFARARHVVGASDYITGRLTGSIHVEHNWALESGFVNLATGTYDDHLMALADISPSLLAPIRKSHDVVGAITAAAATHTGLKSGTPVVAGCADHVASAFLCGASRNGDLVLKFGGAGDILLSSDKPVTDTRLFLDYHIVPGLYFPNGCMASSGSFLNWVVANWGGHARAQAEAAGLSVHRWLDRETAGIGADSQVLFLPYFLGEKTPLNDPNARGTLVGLGLNHDMRHVWRAALEGVVFGFRHHVETFHELGLETKRVFAADGGAASDLWLQIAADSLGKPVTRIDRHPGSCLGAAFVAGIGVGAIKDWSAIADYVAAGRTFTPDSGAQAILDHKYRLWRDLYRRLRDFYPELVGLGG</sequence>
<protein>
    <submittedName>
        <fullName evidence="7">Xylulokinase</fullName>
    </submittedName>
</protein>
<evidence type="ECO:0000313" key="8">
    <source>
        <dbReference type="Proteomes" id="UP000295783"/>
    </source>
</evidence>
<organism evidence="7 8">
    <name type="scientific">Dongia mobilis</name>
    <dbReference type="NCBI Taxonomy" id="578943"/>
    <lineage>
        <taxon>Bacteria</taxon>
        <taxon>Pseudomonadati</taxon>
        <taxon>Pseudomonadota</taxon>
        <taxon>Alphaproteobacteria</taxon>
        <taxon>Rhodospirillales</taxon>
        <taxon>Dongiaceae</taxon>
        <taxon>Dongia</taxon>
    </lineage>
</organism>
<keyword evidence="2 4" id="KW-0808">Transferase</keyword>
<dbReference type="Pfam" id="PF02782">
    <property type="entry name" value="FGGY_C"/>
    <property type="match status" value="1"/>
</dbReference>
<feature type="domain" description="Carbohydrate kinase FGGY C-terminal" evidence="6">
    <location>
        <begin position="283"/>
        <end position="448"/>
    </location>
</feature>
<evidence type="ECO:0000259" key="5">
    <source>
        <dbReference type="Pfam" id="PF00370"/>
    </source>
</evidence>
<dbReference type="GO" id="GO:0016301">
    <property type="term" value="F:kinase activity"/>
    <property type="evidence" value="ECO:0007669"/>
    <property type="project" value="UniProtKB-KW"/>
</dbReference>
<evidence type="ECO:0000256" key="1">
    <source>
        <dbReference type="ARBA" id="ARBA00009156"/>
    </source>
</evidence>